<keyword evidence="5" id="KW-0547">Nucleotide-binding</keyword>
<dbReference type="EMBL" id="AP012204">
    <property type="protein sequence ID" value="BAK38065.1"/>
    <property type="molecule type" value="Genomic_DNA"/>
</dbReference>
<evidence type="ECO:0000256" key="7">
    <source>
        <dbReference type="ARBA" id="ARBA00022989"/>
    </source>
</evidence>
<dbReference type="SMART" id="SM00382">
    <property type="entry name" value="AAA"/>
    <property type="match status" value="1"/>
</dbReference>
<evidence type="ECO:0000259" key="11">
    <source>
        <dbReference type="PROSITE" id="PS50893"/>
    </source>
</evidence>
<dbReference type="Pfam" id="PF00664">
    <property type="entry name" value="ABC_membrane"/>
    <property type="match status" value="1"/>
</dbReference>
<evidence type="ECO:0000256" key="2">
    <source>
        <dbReference type="ARBA" id="ARBA00022448"/>
    </source>
</evidence>
<name>F5XH57_MICPN</name>
<reference evidence="13 14" key="1">
    <citation type="submission" date="2011-05" db="EMBL/GenBank/DDBJ databases">
        <title>Whole genome sequence of Microlunatus phosphovorus NM-1.</title>
        <authorList>
            <person name="Hosoyama A."/>
            <person name="Sasaki K."/>
            <person name="Harada T."/>
            <person name="Igarashi R."/>
            <person name="Kawakoshi A."/>
            <person name="Sasagawa M."/>
            <person name="Fukada J."/>
            <person name="Nakamura S."/>
            <person name="Katano Y."/>
            <person name="Hanada S."/>
            <person name="Kamagata Y."/>
            <person name="Nakamura N."/>
            <person name="Yamazaki S."/>
            <person name="Fujita N."/>
        </authorList>
    </citation>
    <scope>NUCLEOTIDE SEQUENCE [LARGE SCALE GENOMIC DNA]</scope>
    <source>
        <strain evidence="14">ATCC 700054 / DSM 10555 / JCM 9379 / NBRC 101784 / NCIMB 13414 / VKM Ac-1990 / NM-1</strain>
    </source>
</reference>
<accession>F5XH57</accession>
<dbReference type="PANTHER" id="PTHR24221">
    <property type="entry name" value="ATP-BINDING CASSETTE SUB-FAMILY B"/>
    <property type="match status" value="1"/>
</dbReference>
<feature type="domain" description="ABC transporter" evidence="11">
    <location>
        <begin position="354"/>
        <end position="589"/>
    </location>
</feature>
<dbReference type="HOGENOM" id="CLU_000604_84_3_11"/>
<dbReference type="STRING" id="1032480.MLP_50510"/>
<comment type="similarity">
    <text evidence="9">Belongs to the ABC transporter superfamily. Lipid exporter (TC 3.A.1.106) family.</text>
</comment>
<dbReference type="eggNOG" id="COG1132">
    <property type="taxonomic scope" value="Bacteria"/>
</dbReference>
<dbReference type="Gene3D" id="3.40.50.300">
    <property type="entry name" value="P-loop containing nucleotide triphosphate hydrolases"/>
    <property type="match status" value="1"/>
</dbReference>
<evidence type="ECO:0000313" key="13">
    <source>
        <dbReference type="EMBL" id="BAK38065.1"/>
    </source>
</evidence>
<organism evidence="13 14">
    <name type="scientific">Microlunatus phosphovorus (strain ATCC 700054 / DSM 10555 / JCM 9379 / NBRC 101784 / NCIMB 13414 / VKM Ac-1990 / NM-1)</name>
    <dbReference type="NCBI Taxonomy" id="1032480"/>
    <lineage>
        <taxon>Bacteria</taxon>
        <taxon>Bacillati</taxon>
        <taxon>Actinomycetota</taxon>
        <taxon>Actinomycetes</taxon>
        <taxon>Propionibacteriales</taxon>
        <taxon>Propionibacteriaceae</taxon>
        <taxon>Microlunatus</taxon>
    </lineage>
</organism>
<dbReference type="Proteomes" id="UP000007947">
    <property type="component" value="Chromosome"/>
</dbReference>
<dbReference type="KEGG" id="mph:MLP_50510"/>
<dbReference type="Pfam" id="PF00005">
    <property type="entry name" value="ABC_tran"/>
    <property type="match status" value="1"/>
</dbReference>
<dbReference type="InterPro" id="IPR003593">
    <property type="entry name" value="AAA+_ATPase"/>
</dbReference>
<dbReference type="Gene3D" id="1.20.1560.10">
    <property type="entry name" value="ABC transporter type 1, transmembrane domain"/>
    <property type="match status" value="1"/>
</dbReference>
<dbReference type="InterPro" id="IPR036640">
    <property type="entry name" value="ABC1_TM_sf"/>
</dbReference>
<feature type="transmembrane region" description="Helical" evidence="10">
    <location>
        <begin position="38"/>
        <end position="63"/>
    </location>
</feature>
<dbReference type="InterPro" id="IPR011527">
    <property type="entry name" value="ABC1_TM_dom"/>
</dbReference>
<evidence type="ECO:0000256" key="10">
    <source>
        <dbReference type="SAM" id="Phobius"/>
    </source>
</evidence>
<dbReference type="InterPro" id="IPR039421">
    <property type="entry name" value="Type_1_exporter"/>
</dbReference>
<dbReference type="PROSITE" id="PS50929">
    <property type="entry name" value="ABC_TM1F"/>
    <property type="match status" value="1"/>
</dbReference>
<dbReference type="GO" id="GO:0005524">
    <property type="term" value="F:ATP binding"/>
    <property type="evidence" value="ECO:0007669"/>
    <property type="project" value="UniProtKB-KW"/>
</dbReference>
<feature type="domain" description="ABC transmembrane type-1" evidence="12">
    <location>
        <begin position="39"/>
        <end position="307"/>
    </location>
</feature>
<feature type="transmembrane region" description="Helical" evidence="10">
    <location>
        <begin position="180"/>
        <end position="196"/>
    </location>
</feature>
<dbReference type="InterPro" id="IPR017871">
    <property type="entry name" value="ABC_transporter-like_CS"/>
</dbReference>
<evidence type="ECO:0000256" key="4">
    <source>
        <dbReference type="ARBA" id="ARBA00022692"/>
    </source>
</evidence>
<feature type="transmembrane region" description="Helical" evidence="10">
    <location>
        <begin position="154"/>
        <end position="174"/>
    </location>
</feature>
<comment type="subcellular location">
    <subcellularLocation>
        <location evidence="1">Cell membrane</location>
        <topology evidence="1">Multi-pass membrane protein</topology>
    </subcellularLocation>
</comment>
<dbReference type="SUPFAM" id="SSF90123">
    <property type="entry name" value="ABC transporter transmembrane region"/>
    <property type="match status" value="1"/>
</dbReference>
<evidence type="ECO:0000256" key="6">
    <source>
        <dbReference type="ARBA" id="ARBA00022840"/>
    </source>
</evidence>
<dbReference type="GO" id="GO:0016887">
    <property type="term" value="F:ATP hydrolysis activity"/>
    <property type="evidence" value="ECO:0007669"/>
    <property type="project" value="InterPro"/>
</dbReference>
<evidence type="ECO:0000256" key="3">
    <source>
        <dbReference type="ARBA" id="ARBA00022475"/>
    </source>
</evidence>
<sequence length="601" mass="63044">MSAVGAAQWEPGRLAPDVAGRRGLRGLWVVLGRHRLPFVLSAVAGVFTRGLGAATLVLGAVLLGTALEGGSGREVVGWGVAAAAAVLLRAVALWLEAHLSHELAYRILAEVRMWLFDAFVRLAPGRRGRHRSGDDVSAAMDDSQAMEMFYAHSLLYAVVAAILSPMVVIVLFVVDPVSGVIVLFGAAVAGIGPLLLRRANHRDGHELRSALARLNADVVDIVDGLAEVTALPGGNQLVQRLVGSGHRTARLQARQSARAALEQGLAYAASAITLVAVVGWQLLGRDSPGPVAVLVVVALTLATFDPLHTLLAATKVWGVTTAAADRVFDLLEQPAAVPDAGTAGRGDLDPDRGLEIRGVRFSYPGSATPALDGVDLEIRPGETVALVGHSGAGKSTLAHLVARMSDPDDGTILVGGIEITALAQRELHRAVVTVPQDVLLMHDTLAANLRLGRPELADEVLADIVTTVGLDSVVERLPSGLDTVVGDRGARLSGGERQRVALARALVRAPAVLVVDEGTSMLDALSEQELRASMAEGAAGRATLLIAHRLSTVVAADRVVVLERGRVVATGKHPELLAGSATYRHLVLDQWRGLQELLPRD</sequence>
<protein>
    <submittedName>
        <fullName evidence="13">Putative ABC transporter permease/ATP-binding protein</fullName>
    </submittedName>
</protein>
<dbReference type="AlphaFoldDB" id="F5XH57"/>
<keyword evidence="7 10" id="KW-1133">Transmembrane helix</keyword>
<evidence type="ECO:0000313" key="14">
    <source>
        <dbReference type="Proteomes" id="UP000007947"/>
    </source>
</evidence>
<feature type="transmembrane region" description="Helical" evidence="10">
    <location>
        <begin position="264"/>
        <end position="283"/>
    </location>
</feature>
<keyword evidence="2" id="KW-0813">Transport</keyword>
<dbReference type="PROSITE" id="PS50893">
    <property type="entry name" value="ABC_TRANSPORTER_2"/>
    <property type="match status" value="1"/>
</dbReference>
<evidence type="ECO:0000256" key="1">
    <source>
        <dbReference type="ARBA" id="ARBA00004651"/>
    </source>
</evidence>
<keyword evidence="8 10" id="KW-0472">Membrane</keyword>
<dbReference type="PANTHER" id="PTHR24221:SF590">
    <property type="entry name" value="COMPONENT LINKED WITH THE ASSEMBLY OF CYTOCHROME' TRANSPORT TRANSMEMBRANE ATP-BINDING PROTEIN ABC TRANSPORTER CYDD-RELATED"/>
    <property type="match status" value="1"/>
</dbReference>
<evidence type="ECO:0000259" key="12">
    <source>
        <dbReference type="PROSITE" id="PS50929"/>
    </source>
</evidence>
<dbReference type="PROSITE" id="PS00211">
    <property type="entry name" value="ABC_TRANSPORTER_1"/>
    <property type="match status" value="1"/>
</dbReference>
<dbReference type="SUPFAM" id="SSF52540">
    <property type="entry name" value="P-loop containing nucleoside triphosphate hydrolases"/>
    <property type="match status" value="1"/>
</dbReference>
<evidence type="ECO:0000256" key="5">
    <source>
        <dbReference type="ARBA" id="ARBA00022741"/>
    </source>
</evidence>
<proteinExistence type="inferred from homology"/>
<dbReference type="GO" id="GO:0005886">
    <property type="term" value="C:plasma membrane"/>
    <property type="evidence" value="ECO:0007669"/>
    <property type="project" value="UniProtKB-SubCell"/>
</dbReference>
<keyword evidence="14" id="KW-1185">Reference proteome</keyword>
<evidence type="ECO:0000256" key="8">
    <source>
        <dbReference type="ARBA" id="ARBA00023136"/>
    </source>
</evidence>
<keyword evidence="4 10" id="KW-0812">Transmembrane</keyword>
<evidence type="ECO:0000256" key="9">
    <source>
        <dbReference type="ARBA" id="ARBA00061644"/>
    </source>
</evidence>
<keyword evidence="3" id="KW-1003">Cell membrane</keyword>
<keyword evidence="6 13" id="KW-0067">ATP-binding</keyword>
<dbReference type="InterPro" id="IPR027417">
    <property type="entry name" value="P-loop_NTPase"/>
</dbReference>
<feature type="transmembrane region" description="Helical" evidence="10">
    <location>
        <begin position="75"/>
        <end position="97"/>
    </location>
</feature>
<gene>
    <name evidence="13" type="ordered locus">MLP_50510</name>
</gene>
<dbReference type="GO" id="GO:0140359">
    <property type="term" value="F:ABC-type transporter activity"/>
    <property type="evidence" value="ECO:0007669"/>
    <property type="project" value="InterPro"/>
</dbReference>
<dbReference type="InterPro" id="IPR003439">
    <property type="entry name" value="ABC_transporter-like_ATP-bd"/>
</dbReference>
<dbReference type="FunFam" id="3.40.50.300:FF:000299">
    <property type="entry name" value="ABC transporter ATP-binding protein/permease"/>
    <property type="match status" value="1"/>
</dbReference>